<proteinExistence type="predicted"/>
<feature type="non-terminal residue" evidence="1">
    <location>
        <position position="179"/>
    </location>
</feature>
<reference evidence="1" key="1">
    <citation type="submission" date="2015-11" db="EMBL/GenBank/DDBJ databases">
        <title>De novo transcriptome assembly of four potential Pierce s Disease insect vectors from Arizona vineyards.</title>
        <authorList>
            <person name="Tassone E.E."/>
        </authorList>
    </citation>
    <scope>NUCLEOTIDE SEQUENCE</scope>
</reference>
<protein>
    <submittedName>
        <fullName evidence="1">Uncharacterized protein</fullName>
    </submittedName>
</protein>
<dbReference type="EMBL" id="GECZ01016997">
    <property type="protein sequence ID" value="JAS52772.1"/>
    <property type="molecule type" value="Transcribed_RNA"/>
</dbReference>
<feature type="non-terminal residue" evidence="1">
    <location>
        <position position="1"/>
    </location>
</feature>
<gene>
    <name evidence="1" type="ORF">g.4894</name>
</gene>
<dbReference type="AlphaFoldDB" id="A0A1B6FRC1"/>
<accession>A0A1B6FRC1</accession>
<organism evidence="1">
    <name type="scientific">Cuerna arida</name>
    <dbReference type="NCBI Taxonomy" id="1464854"/>
    <lineage>
        <taxon>Eukaryota</taxon>
        <taxon>Metazoa</taxon>
        <taxon>Ecdysozoa</taxon>
        <taxon>Arthropoda</taxon>
        <taxon>Hexapoda</taxon>
        <taxon>Insecta</taxon>
        <taxon>Pterygota</taxon>
        <taxon>Neoptera</taxon>
        <taxon>Paraneoptera</taxon>
        <taxon>Hemiptera</taxon>
        <taxon>Auchenorrhyncha</taxon>
        <taxon>Membracoidea</taxon>
        <taxon>Cicadellidae</taxon>
        <taxon>Cicadellinae</taxon>
        <taxon>Proconiini</taxon>
        <taxon>Cuerna</taxon>
    </lineage>
</organism>
<name>A0A1B6FRC1_9HEMI</name>
<evidence type="ECO:0000313" key="1">
    <source>
        <dbReference type="EMBL" id="JAS52772.1"/>
    </source>
</evidence>
<sequence length="179" mass="20529">LSINQVSIHNVGAAMYVPTQIREMKDLATLPSWKTMPHLRQYLMGTLLEIINQLSLSCESLRQLSPSWLSESDQISLRESLVSNGVLSRSDQTLTIKNLQLVNEIYLVVQSEYLRRIALNLSPMIWGSSKVLKDRTKKKTLDMILDVQSKVIDISFRLNVYNNIHNLFPMSDKARENQI</sequence>